<name>A0ABT1JFW5_ACTCY</name>
<evidence type="ECO:0000313" key="5">
    <source>
        <dbReference type="Proteomes" id="UP000791080"/>
    </source>
</evidence>
<feature type="domain" description="PaaD zinc beta ribbon" evidence="3">
    <location>
        <begin position="125"/>
        <end position="167"/>
    </location>
</feature>
<dbReference type="SUPFAM" id="SSF117916">
    <property type="entry name" value="Fe-S cluster assembly (FSCA) domain-like"/>
    <property type="match status" value="1"/>
</dbReference>
<reference evidence="4 5" key="2">
    <citation type="submission" date="2022-06" db="EMBL/GenBank/DDBJ databases">
        <title>Genomic Encyclopedia of Type Strains, Phase I: the one thousand microbial genomes (KMG-I) project.</title>
        <authorList>
            <person name="Kyrpides N."/>
        </authorList>
    </citation>
    <scope>NUCLEOTIDE SEQUENCE [LARGE SCALE GENOMIC DNA]</scope>
    <source>
        <strain evidence="4 5">DSM 43889</strain>
    </source>
</reference>
<dbReference type="NCBIfam" id="TIGR02159">
    <property type="entry name" value="PA_CoA_Oxy4"/>
    <property type="match status" value="1"/>
</dbReference>
<evidence type="ECO:0000259" key="3">
    <source>
        <dbReference type="Pfam" id="PF23451"/>
    </source>
</evidence>
<proteinExistence type="predicted"/>
<keyword evidence="5" id="KW-1185">Reference proteome</keyword>
<dbReference type="Pfam" id="PF23451">
    <property type="entry name" value="Zn_ribbon_PaaD"/>
    <property type="match status" value="1"/>
</dbReference>
<dbReference type="Pfam" id="PF01883">
    <property type="entry name" value="FeS_assembly_P"/>
    <property type="match status" value="1"/>
</dbReference>
<dbReference type="InterPro" id="IPR002744">
    <property type="entry name" value="MIP18-like"/>
</dbReference>
<dbReference type="PANTHER" id="PTHR42831">
    <property type="entry name" value="FE-S PROTEIN MATURATION AUXILIARY FACTOR YITW"/>
    <property type="match status" value="1"/>
</dbReference>
<comment type="caution">
    <text evidence="4">The sequence shown here is derived from an EMBL/GenBank/DDBJ whole genome shotgun (WGS) entry which is preliminary data.</text>
</comment>
<dbReference type="Proteomes" id="UP000791080">
    <property type="component" value="Unassembled WGS sequence"/>
</dbReference>
<dbReference type="InterPro" id="IPR052339">
    <property type="entry name" value="Fe-S_Maturation_MIP18"/>
</dbReference>
<evidence type="ECO:0000256" key="1">
    <source>
        <dbReference type="SAM" id="MobiDB-lite"/>
    </source>
</evidence>
<gene>
    <name evidence="4" type="ORF">G443_001650</name>
</gene>
<evidence type="ECO:0000313" key="4">
    <source>
        <dbReference type="EMBL" id="MCP2331380.1"/>
    </source>
</evidence>
<feature type="domain" description="MIP18 family-like" evidence="2">
    <location>
        <begin position="12"/>
        <end position="71"/>
    </location>
</feature>
<dbReference type="PANTHER" id="PTHR42831:SF3">
    <property type="entry name" value="1,2-PHENYLACETYL-COA EPOXIDASE, SUBUNIT D-RELATED"/>
    <property type="match status" value="1"/>
</dbReference>
<feature type="region of interest" description="Disordered" evidence="1">
    <location>
        <begin position="103"/>
        <end position="125"/>
    </location>
</feature>
<dbReference type="Gene3D" id="3.30.300.130">
    <property type="entry name" value="Fe-S cluster assembly (FSCA)"/>
    <property type="match status" value="1"/>
</dbReference>
<dbReference type="InterPro" id="IPR011883">
    <property type="entry name" value="PaaD-like"/>
</dbReference>
<dbReference type="EMBL" id="AUBJ02000001">
    <property type="protein sequence ID" value="MCP2331380.1"/>
    <property type="molecule type" value="Genomic_DNA"/>
</dbReference>
<accession>A0ABT1JFW5</accession>
<reference evidence="4 5" key="1">
    <citation type="submission" date="2013-07" db="EMBL/GenBank/DDBJ databases">
        <authorList>
            <consortium name="DOE Joint Genome Institute"/>
            <person name="Reeve W."/>
            <person name="Huntemann M."/>
            <person name="Han J."/>
            <person name="Chen A."/>
            <person name="Kyrpides N."/>
            <person name="Mavromatis K."/>
            <person name="Markowitz V."/>
            <person name="Palaniappan K."/>
            <person name="Ivanova N."/>
            <person name="Schaumberg A."/>
            <person name="Pati A."/>
            <person name="Liolios K."/>
            <person name="Nordberg H.P."/>
            <person name="Cantor M.N."/>
            <person name="Hua S.X."/>
            <person name="Woyke T."/>
        </authorList>
    </citation>
    <scope>NUCLEOTIDE SEQUENCE [LARGE SCALE GENOMIC DNA]</scope>
    <source>
        <strain evidence="4 5">DSM 43889</strain>
    </source>
</reference>
<protein>
    <submittedName>
        <fullName evidence="4">Ring-1,2-phenylacetyl-CoA epoxidase subunit PaaD</fullName>
    </submittedName>
</protein>
<dbReference type="InterPro" id="IPR056572">
    <property type="entry name" value="Zn_ribbon_PaaD"/>
</dbReference>
<sequence length="170" mass="18153">MTVPSPELDRARAAAGAVVDPELPMLTLVDLGVLRSVEIEPPTRVVVTVTPTYSGCPALVEMRADLVAALHRAGFPDVDIRTALAPPWSSDWITPEGRAALREHGIAPPGPAPRRGRGPVPLRLDPPPAARCPRCDSPDTDQLAAFGATACRALRRCRGCGEPFEQVREL</sequence>
<evidence type="ECO:0000259" key="2">
    <source>
        <dbReference type="Pfam" id="PF01883"/>
    </source>
</evidence>
<organism evidence="4 5">
    <name type="scientific">Actinoalloteichus caeruleus DSM 43889</name>
    <dbReference type="NCBI Taxonomy" id="1120930"/>
    <lineage>
        <taxon>Bacteria</taxon>
        <taxon>Bacillati</taxon>
        <taxon>Actinomycetota</taxon>
        <taxon>Actinomycetes</taxon>
        <taxon>Pseudonocardiales</taxon>
        <taxon>Pseudonocardiaceae</taxon>
        <taxon>Actinoalloteichus</taxon>
        <taxon>Actinoalloteichus cyanogriseus</taxon>
    </lineage>
</organism>
<dbReference type="InterPro" id="IPR034904">
    <property type="entry name" value="FSCA_dom_sf"/>
</dbReference>